<dbReference type="RefSeq" id="WP_380123531.1">
    <property type="nucleotide sequence ID" value="NZ_JBHSIU010000054.1"/>
</dbReference>
<dbReference type="Gene3D" id="1.10.10.10">
    <property type="entry name" value="Winged helix-like DNA-binding domain superfamily/Winged helix DNA-binding domain"/>
    <property type="match status" value="1"/>
</dbReference>
<dbReference type="Pfam" id="PF13191">
    <property type="entry name" value="AAA_16"/>
    <property type="match status" value="1"/>
</dbReference>
<dbReference type="Proteomes" id="UP001595912">
    <property type="component" value="Unassembled WGS sequence"/>
</dbReference>
<proteinExistence type="predicted"/>
<dbReference type="PANTHER" id="PTHR47691">
    <property type="entry name" value="REGULATOR-RELATED"/>
    <property type="match status" value="1"/>
</dbReference>
<evidence type="ECO:0000313" key="2">
    <source>
        <dbReference type="EMBL" id="MFC5004045.1"/>
    </source>
</evidence>
<dbReference type="EMBL" id="JBHSIU010000054">
    <property type="protein sequence ID" value="MFC5004045.1"/>
    <property type="molecule type" value="Genomic_DNA"/>
</dbReference>
<dbReference type="Gene3D" id="3.40.50.300">
    <property type="entry name" value="P-loop containing nucleotide triphosphate hydrolases"/>
    <property type="match status" value="1"/>
</dbReference>
<dbReference type="SUPFAM" id="SSF52540">
    <property type="entry name" value="P-loop containing nucleoside triphosphate hydrolases"/>
    <property type="match status" value="1"/>
</dbReference>
<dbReference type="InterPro" id="IPR011990">
    <property type="entry name" value="TPR-like_helical_dom_sf"/>
</dbReference>
<dbReference type="PRINTS" id="PR00364">
    <property type="entry name" value="DISEASERSIST"/>
</dbReference>
<dbReference type="PANTHER" id="PTHR47691:SF3">
    <property type="entry name" value="HTH-TYPE TRANSCRIPTIONAL REGULATOR RV0890C-RELATED"/>
    <property type="match status" value="1"/>
</dbReference>
<evidence type="ECO:0000259" key="1">
    <source>
        <dbReference type="SMART" id="SM01043"/>
    </source>
</evidence>
<comment type="caution">
    <text evidence="2">The sequence shown here is derived from an EMBL/GenBank/DDBJ whole genome shotgun (WGS) entry which is preliminary data.</text>
</comment>
<keyword evidence="3" id="KW-1185">Reference proteome</keyword>
<dbReference type="Pfam" id="PF03704">
    <property type="entry name" value="BTAD"/>
    <property type="match status" value="1"/>
</dbReference>
<dbReference type="SUPFAM" id="SSF48452">
    <property type="entry name" value="TPR-like"/>
    <property type="match status" value="1"/>
</dbReference>
<organism evidence="2 3">
    <name type="scientific">Dactylosporangium cerinum</name>
    <dbReference type="NCBI Taxonomy" id="1434730"/>
    <lineage>
        <taxon>Bacteria</taxon>
        <taxon>Bacillati</taxon>
        <taxon>Actinomycetota</taxon>
        <taxon>Actinomycetes</taxon>
        <taxon>Micromonosporales</taxon>
        <taxon>Micromonosporaceae</taxon>
        <taxon>Dactylosporangium</taxon>
    </lineage>
</organism>
<protein>
    <submittedName>
        <fullName evidence="2">BTAD domain-containing putative transcriptional regulator</fullName>
    </submittedName>
</protein>
<gene>
    <name evidence="2" type="ORF">ACFPIJ_40245</name>
</gene>
<reference evidence="3" key="1">
    <citation type="journal article" date="2019" name="Int. J. Syst. Evol. Microbiol.">
        <title>The Global Catalogue of Microorganisms (GCM) 10K type strain sequencing project: providing services to taxonomists for standard genome sequencing and annotation.</title>
        <authorList>
            <consortium name="The Broad Institute Genomics Platform"/>
            <consortium name="The Broad Institute Genome Sequencing Center for Infectious Disease"/>
            <person name="Wu L."/>
            <person name="Ma J."/>
        </authorList>
    </citation>
    <scope>NUCLEOTIDE SEQUENCE [LARGE SCALE GENOMIC DNA]</scope>
    <source>
        <strain evidence="3">CGMCC 4.7152</strain>
    </source>
</reference>
<dbReference type="InterPro" id="IPR036388">
    <property type="entry name" value="WH-like_DNA-bd_sf"/>
</dbReference>
<dbReference type="InterPro" id="IPR041664">
    <property type="entry name" value="AAA_16"/>
</dbReference>
<dbReference type="InterPro" id="IPR005158">
    <property type="entry name" value="BTAD"/>
</dbReference>
<dbReference type="SMART" id="SM01043">
    <property type="entry name" value="BTAD"/>
    <property type="match status" value="1"/>
</dbReference>
<name>A0ABV9W979_9ACTN</name>
<feature type="domain" description="Bacterial transcriptional activator" evidence="1">
    <location>
        <begin position="105"/>
        <end position="278"/>
    </location>
</feature>
<accession>A0ABV9W979</accession>
<evidence type="ECO:0000313" key="3">
    <source>
        <dbReference type="Proteomes" id="UP001595912"/>
    </source>
</evidence>
<sequence>MTTVVAMTDQRLTVHVLGRADLALGGRPLVDLASAKAAALLIYLAVTGTGHSRSALAGLLWSDLPEAAARANLRLVLTKLRRVVPAHLDVTRRVVALTAGAPVWVDAVEVAAAASASATSASPGAASPGSASPGFASYGSASPGSASAGSAAVVDPAAVELCRGEFLHGFDVPGAAVFDDWVATRRAAARADMLALLERAVGQARDRRDPAAGVDAARRMLEVEGLHEEAHRALMWFLAAGGQRSAALAQYETCRYLLDQELGLAPSAATTALRDEIAGAPMFSGPPPVPVPGPPPPVPGPPRPLTALVGRAAELARLHDLLDDPACRLVTLVGPGGIGKTRLAVEVAGARRAVFVSFAGTGAGRRDAVADTAAAAGDTADLVVADLARAFGVALTVPRDPLELLVEHLSGRELLLVLDNLEHLPGAAGPLAELLRRAPGVQLLVTSRRPLGLGVEWLVEVPGLPFPPAGTGAAEAAGSAAVQLFQERARLLRPGVETDVEGAARICRLVGGLPLAIELAARWVRSAAPAAIADRLARGLELLETTAPDVEPRHRSIRSVLDASVRLLTGEERRALRRLSVHHGFDLAAAEAVAGAGLPLLAGLVDQSLVTAGPDGRYAMHELLRQYAAQRLAENPAEEAETRRRHAAHYDALLTADPTLQDAGQDTFQDTFQDAANLRAATEWFIAAADSDVLDGHLQRIWTLYRRNGWFREAQAVLGAALRRSGVPGLHRGRWHRLLGEAHQQLGAAAAARDQLELALAALGGPVPTAGRPGMLAGQLARRALRRLRPGTPVARCRQHRDLHQERAATYFSINEVYWVLDEHRLMLPVALHALNDVERAGDPDLIARARAGLGMITGSLGLHRLARRHLAVAVATAERTDDPLTACWVAIVGGLHWIGVADWAAADAAAARVGPRHRATPQRPVAPQHRWEDEARLIAGVAQHLTGRHDEAVASAARCLLSGRDRRDPVVHLWSLLVLIETTLPAGPGAPSLEAREQLDAWIQEAAPLLPDASRIDAARFHVAAARLHLAAGRRTEAWRAARTADRLIGARPALAQYGLEAHAGVAEICQALLDPAAGAGHPPEADEVRADEVRAVEVRAAEVRAVEAAAVRRLRRYARTYPMARPRARIVLGRHLALRGRVRAAQRVWAGAARDAERLRMPPEAARAARLRV</sequence>
<dbReference type="Gene3D" id="1.25.40.10">
    <property type="entry name" value="Tetratricopeptide repeat domain"/>
    <property type="match status" value="1"/>
</dbReference>
<dbReference type="InterPro" id="IPR027417">
    <property type="entry name" value="P-loop_NTPase"/>
</dbReference>